<comment type="similarity">
    <text evidence="2">Belongs to the EIF-2B alpha/beta/delta subunits family. MtnA subfamily.</text>
</comment>
<dbReference type="NCBIfam" id="TIGR00524">
    <property type="entry name" value="eIF-2B_rel"/>
    <property type="match status" value="1"/>
</dbReference>
<keyword evidence="3" id="KW-1133">Transmembrane helix</keyword>
<dbReference type="InterPro" id="IPR005251">
    <property type="entry name" value="IF-M1Pi"/>
</dbReference>
<dbReference type="PANTHER" id="PTHR43475:SF1">
    <property type="entry name" value="METHYLTHIORIBOSE-1-PHOSPHATE ISOMERASE"/>
    <property type="match status" value="1"/>
</dbReference>
<evidence type="ECO:0000256" key="2">
    <source>
        <dbReference type="HAMAP-Rule" id="MF_01678"/>
    </source>
</evidence>
<dbReference type="UniPathway" id="UPA00904">
    <property type="reaction ID" value="UER00874"/>
</dbReference>
<dbReference type="FunFam" id="3.40.50.10470:FF:000006">
    <property type="entry name" value="Methylthioribose-1-phosphate isomerase"/>
    <property type="match status" value="1"/>
</dbReference>
<dbReference type="RefSeq" id="WP_173076264.1">
    <property type="nucleotide sequence ID" value="NZ_CP041345.1"/>
</dbReference>
<feature type="binding site" evidence="2">
    <location>
        <begin position="259"/>
        <end position="260"/>
    </location>
    <ligand>
        <name>substrate</name>
    </ligand>
</feature>
<dbReference type="GO" id="GO:0019509">
    <property type="term" value="P:L-methionine salvage from methylthioadenosine"/>
    <property type="evidence" value="ECO:0007669"/>
    <property type="project" value="UniProtKB-UniRule"/>
</dbReference>
<dbReference type="InterPro" id="IPR000649">
    <property type="entry name" value="IF-2B-related"/>
</dbReference>
<dbReference type="NCBIfam" id="NF004326">
    <property type="entry name" value="PRK05720.1"/>
    <property type="match status" value="1"/>
</dbReference>
<keyword evidence="5" id="KW-1185">Reference proteome</keyword>
<dbReference type="KEGG" id="ttz:FHG85_12110"/>
<protein>
    <recommendedName>
        <fullName evidence="2">Methylthioribose-1-phosphate isomerase</fullName>
        <shortName evidence="2">M1Pi</shortName>
        <shortName evidence="2">MTR-1-P isomerase</shortName>
        <ecNumber evidence="2">5.3.1.23</ecNumber>
    </recommendedName>
    <alternativeName>
        <fullName evidence="2">S-methyl-5-thioribose-1-phosphate isomerase</fullName>
    </alternativeName>
</protein>
<keyword evidence="2" id="KW-0486">Methionine biosynthesis</keyword>
<keyword evidence="1 2" id="KW-0413">Isomerase</keyword>
<feature type="active site" description="Proton donor" evidence="2">
    <location>
        <position position="249"/>
    </location>
</feature>
<name>A0A7D3Y165_9BACT</name>
<dbReference type="AlphaFoldDB" id="A0A7D3Y165"/>
<feature type="binding site" evidence="2">
    <location>
        <begin position="54"/>
        <end position="56"/>
    </location>
    <ligand>
        <name>substrate</name>
    </ligand>
</feature>
<dbReference type="SUPFAM" id="SSF100950">
    <property type="entry name" value="NagB/RpiA/CoA transferase-like"/>
    <property type="match status" value="1"/>
</dbReference>
<sequence length="365" mass="40235">MLVANKDYRTIWVNDTHLPDVQIIDQRHLPHRFVVETLSTYKQMATAIKEMHLRGAGLIGVAGAFGVYLAYRDAMYRNNSVEFIQSAISEILNTRPTAVNLKWAIEIVTSRVENIEAIDEKVTKALEVAKELANLDAESCRMIGVNGLPIIEEISRKKNGETVNILTHCNAGWLAFTDYGSALSPIYHAHRKGIKVHVWVDETRPRNQGAALTTWELLNEGVPHTLIVDNVGGHLMQNGMVDLVITGADRIASNGDTANKIGTYLKALAAHDNGIPFYVAAPTSTFDFALETGLGKIPIEMRTGDEVKYINGLLNDKVVDVLICPTQTQVANYGFDVTPSRLIKAFITEKGIIAPNTDEITKLNC</sequence>
<keyword evidence="2" id="KW-0028">Amino-acid biosynthesis</keyword>
<dbReference type="NCBIfam" id="TIGR00512">
    <property type="entry name" value="salvage_mtnA"/>
    <property type="match status" value="1"/>
</dbReference>
<dbReference type="Gene3D" id="1.20.120.420">
    <property type="entry name" value="translation initiation factor eif-2b, domain 1"/>
    <property type="match status" value="1"/>
</dbReference>
<dbReference type="EMBL" id="CP041345">
    <property type="protein sequence ID" value="QKG80973.1"/>
    <property type="molecule type" value="Genomic_DNA"/>
</dbReference>
<dbReference type="PANTHER" id="PTHR43475">
    <property type="entry name" value="METHYLTHIORIBOSE-1-PHOSPHATE ISOMERASE"/>
    <property type="match status" value="1"/>
</dbReference>
<comment type="pathway">
    <text evidence="2">Amino-acid biosynthesis; L-methionine biosynthesis via salvage pathway; L-methionine from S-methyl-5-thio-alpha-D-ribose 1-phosphate: step 1/6.</text>
</comment>
<dbReference type="Pfam" id="PF01008">
    <property type="entry name" value="IF-2B"/>
    <property type="match status" value="1"/>
</dbReference>
<gene>
    <name evidence="2 4" type="primary">mtnA</name>
    <name evidence="4" type="ORF">FHG85_12110</name>
</gene>
<proteinExistence type="inferred from homology"/>
<feature type="site" description="Transition state stabilizer" evidence="2">
    <location>
        <position position="169"/>
    </location>
</feature>
<feature type="transmembrane region" description="Helical" evidence="3">
    <location>
        <begin position="51"/>
        <end position="71"/>
    </location>
</feature>
<dbReference type="InterPro" id="IPR042529">
    <property type="entry name" value="IF_2B-like_C"/>
</dbReference>
<dbReference type="GO" id="GO:0046523">
    <property type="term" value="F:S-methyl-5-thioribose-1-phosphate isomerase activity"/>
    <property type="evidence" value="ECO:0007669"/>
    <property type="project" value="UniProtKB-UniRule"/>
</dbReference>
<comment type="catalytic activity">
    <reaction evidence="2">
        <text>5-(methylsulfanyl)-alpha-D-ribose 1-phosphate = 5-(methylsulfanyl)-D-ribulose 1-phosphate</text>
        <dbReference type="Rhea" id="RHEA:19989"/>
        <dbReference type="ChEBI" id="CHEBI:58533"/>
        <dbReference type="ChEBI" id="CHEBI:58548"/>
        <dbReference type="EC" id="5.3.1.23"/>
    </reaction>
</comment>
<comment type="function">
    <text evidence="2">Catalyzes the interconversion of methylthioribose-1-phosphate (MTR-1-P) into methylthioribulose-1-phosphate (MTRu-1-P).</text>
</comment>
<keyword evidence="3" id="KW-0472">Membrane</keyword>
<dbReference type="Gene3D" id="3.40.50.10470">
    <property type="entry name" value="Translation initiation factor eif-2b, domain 2"/>
    <property type="match status" value="1"/>
</dbReference>
<feature type="binding site" evidence="2">
    <location>
        <position position="208"/>
    </location>
    <ligand>
        <name>substrate</name>
    </ligand>
</feature>
<evidence type="ECO:0000313" key="5">
    <source>
        <dbReference type="Proteomes" id="UP000500961"/>
    </source>
</evidence>
<dbReference type="HAMAP" id="MF_01678">
    <property type="entry name" value="Salvage_MtnA"/>
    <property type="match status" value="1"/>
</dbReference>
<organism evidence="4 5">
    <name type="scientific">Tenuifilum thalassicum</name>
    <dbReference type="NCBI Taxonomy" id="2590900"/>
    <lineage>
        <taxon>Bacteria</taxon>
        <taxon>Pseudomonadati</taxon>
        <taxon>Bacteroidota</taxon>
        <taxon>Bacteroidia</taxon>
        <taxon>Bacteroidales</taxon>
        <taxon>Tenuifilaceae</taxon>
        <taxon>Tenuifilum</taxon>
    </lineage>
</organism>
<keyword evidence="3" id="KW-0812">Transmembrane</keyword>
<feature type="binding site" evidence="2">
    <location>
        <position position="95"/>
    </location>
    <ligand>
        <name>substrate</name>
    </ligand>
</feature>
<dbReference type="InterPro" id="IPR037171">
    <property type="entry name" value="NagB/RpiA_transferase-like"/>
</dbReference>
<dbReference type="InterPro" id="IPR011559">
    <property type="entry name" value="Initiation_fac_2B_a/b/d"/>
</dbReference>
<dbReference type="EC" id="5.3.1.23" evidence="2"/>
<dbReference type="InterPro" id="IPR027363">
    <property type="entry name" value="M1Pi_N"/>
</dbReference>
<evidence type="ECO:0000313" key="4">
    <source>
        <dbReference type="EMBL" id="QKG80973.1"/>
    </source>
</evidence>
<evidence type="ECO:0000256" key="3">
    <source>
        <dbReference type="SAM" id="Phobius"/>
    </source>
</evidence>
<dbReference type="Proteomes" id="UP000500961">
    <property type="component" value="Chromosome"/>
</dbReference>
<evidence type="ECO:0000256" key="1">
    <source>
        <dbReference type="ARBA" id="ARBA00023235"/>
    </source>
</evidence>
<accession>A0A7D3Y165</accession>
<reference evidence="4 5" key="1">
    <citation type="submission" date="2019-07" db="EMBL/GenBank/DDBJ databases">
        <title>Thalassofilum flectens gen. nov., sp. nov., a novel moderate thermophilic anaerobe from a shallow sea hot spring in Kunashir Island (Russia), representing a new family in the order Bacteroidales, and proposal of Thalassofilacea fam. nov.</title>
        <authorList>
            <person name="Kochetkova T.V."/>
            <person name="Podosokorskaya O.A."/>
            <person name="Novikov A."/>
            <person name="Elcheninov A.G."/>
            <person name="Toshchakov S.V."/>
            <person name="Kublanov I.V."/>
        </authorList>
    </citation>
    <scope>NUCLEOTIDE SEQUENCE [LARGE SCALE GENOMIC DNA]</scope>
    <source>
        <strain evidence="4 5">38-H</strain>
    </source>
</reference>